<dbReference type="AlphaFoldDB" id="A0AAD4J8U1"/>
<gene>
    <name evidence="4" type="ORF">C2S53_012363</name>
</gene>
<dbReference type="PANTHER" id="PTHR23050">
    <property type="entry name" value="CALCIUM BINDING PROTEIN"/>
    <property type="match status" value="1"/>
</dbReference>
<dbReference type="PROSITE" id="PS00018">
    <property type="entry name" value="EF_HAND_1"/>
    <property type="match status" value="2"/>
</dbReference>
<dbReference type="EMBL" id="SDAM02000115">
    <property type="protein sequence ID" value="KAH6828966.1"/>
    <property type="molecule type" value="Genomic_DNA"/>
</dbReference>
<evidence type="ECO:0000256" key="1">
    <source>
        <dbReference type="ARBA" id="ARBA00022737"/>
    </source>
</evidence>
<dbReference type="InterPro" id="IPR050145">
    <property type="entry name" value="Centrin_CML-like"/>
</dbReference>
<keyword evidence="1" id="KW-0677">Repeat</keyword>
<dbReference type="InterPro" id="IPR011992">
    <property type="entry name" value="EF-hand-dom_pair"/>
</dbReference>
<dbReference type="SUPFAM" id="SSF47473">
    <property type="entry name" value="EF-hand"/>
    <property type="match status" value="1"/>
</dbReference>
<evidence type="ECO:0000256" key="2">
    <source>
        <dbReference type="ARBA" id="ARBA00022837"/>
    </source>
</evidence>
<dbReference type="Gene3D" id="1.10.238.10">
    <property type="entry name" value="EF-hand"/>
    <property type="match status" value="1"/>
</dbReference>
<feature type="domain" description="EF-hand" evidence="3">
    <location>
        <begin position="50"/>
        <end position="85"/>
    </location>
</feature>
<dbReference type="Proteomes" id="UP001190926">
    <property type="component" value="Unassembled WGS sequence"/>
</dbReference>
<sequence>MAFTPRPAPGEHEISPEEFKKWLKKFDADHDGRISVAELRQAILATGGWFSKSKAKRVLKSVDTNSDGFLDDNEISKLLVFAMKQFNLKIVAC</sequence>
<evidence type="ECO:0000313" key="4">
    <source>
        <dbReference type="EMBL" id="KAH6828966.1"/>
    </source>
</evidence>
<feature type="domain" description="EF-hand" evidence="3">
    <location>
        <begin position="14"/>
        <end position="49"/>
    </location>
</feature>
<reference evidence="4 5" key="1">
    <citation type="journal article" date="2021" name="Nat. Commun.">
        <title>Incipient diploidization of the medicinal plant Perilla within 10,000 years.</title>
        <authorList>
            <person name="Zhang Y."/>
            <person name="Shen Q."/>
            <person name="Leng L."/>
            <person name="Zhang D."/>
            <person name="Chen S."/>
            <person name="Shi Y."/>
            <person name="Ning Z."/>
            <person name="Chen S."/>
        </authorList>
    </citation>
    <scope>NUCLEOTIDE SEQUENCE [LARGE SCALE GENOMIC DNA]</scope>
    <source>
        <strain evidence="5">cv. PC099</strain>
    </source>
</reference>
<accession>A0AAD4J8U1</accession>
<name>A0AAD4J8U1_PERFH</name>
<dbReference type="PROSITE" id="PS50222">
    <property type="entry name" value="EF_HAND_2"/>
    <property type="match status" value="2"/>
</dbReference>
<dbReference type="Pfam" id="PF13202">
    <property type="entry name" value="EF-hand_5"/>
    <property type="match status" value="2"/>
</dbReference>
<dbReference type="CDD" id="cd00051">
    <property type="entry name" value="EFh"/>
    <property type="match status" value="1"/>
</dbReference>
<dbReference type="GO" id="GO:0005509">
    <property type="term" value="F:calcium ion binding"/>
    <property type="evidence" value="ECO:0007669"/>
    <property type="project" value="InterPro"/>
</dbReference>
<dbReference type="InterPro" id="IPR018247">
    <property type="entry name" value="EF_Hand_1_Ca_BS"/>
</dbReference>
<dbReference type="InterPro" id="IPR002048">
    <property type="entry name" value="EF_hand_dom"/>
</dbReference>
<evidence type="ECO:0000313" key="5">
    <source>
        <dbReference type="Proteomes" id="UP001190926"/>
    </source>
</evidence>
<evidence type="ECO:0000259" key="3">
    <source>
        <dbReference type="PROSITE" id="PS50222"/>
    </source>
</evidence>
<comment type="caution">
    <text evidence="4">The sequence shown here is derived from an EMBL/GenBank/DDBJ whole genome shotgun (WGS) entry which is preliminary data.</text>
</comment>
<proteinExistence type="predicted"/>
<organism evidence="4 5">
    <name type="scientific">Perilla frutescens var. hirtella</name>
    <name type="common">Perilla citriodora</name>
    <name type="synonym">Perilla setoyensis</name>
    <dbReference type="NCBI Taxonomy" id="608512"/>
    <lineage>
        <taxon>Eukaryota</taxon>
        <taxon>Viridiplantae</taxon>
        <taxon>Streptophyta</taxon>
        <taxon>Embryophyta</taxon>
        <taxon>Tracheophyta</taxon>
        <taxon>Spermatophyta</taxon>
        <taxon>Magnoliopsida</taxon>
        <taxon>eudicotyledons</taxon>
        <taxon>Gunneridae</taxon>
        <taxon>Pentapetalae</taxon>
        <taxon>asterids</taxon>
        <taxon>lamiids</taxon>
        <taxon>Lamiales</taxon>
        <taxon>Lamiaceae</taxon>
        <taxon>Nepetoideae</taxon>
        <taxon>Elsholtzieae</taxon>
        <taxon>Perilla</taxon>
    </lineage>
</organism>
<protein>
    <recommendedName>
        <fullName evidence="3">EF-hand domain-containing protein</fullName>
    </recommendedName>
</protein>
<keyword evidence="2" id="KW-0106">Calcium</keyword>
<keyword evidence="5" id="KW-1185">Reference proteome</keyword>
<dbReference type="SMART" id="SM00054">
    <property type="entry name" value="EFh"/>
    <property type="match status" value="2"/>
</dbReference>